<dbReference type="AlphaFoldDB" id="A0A8J2TXM4"/>
<dbReference type="EMBL" id="BMFY01000005">
    <property type="protein sequence ID" value="GGA13242.1"/>
    <property type="molecule type" value="Genomic_DNA"/>
</dbReference>
<keyword evidence="1" id="KW-0472">Membrane</keyword>
<dbReference type="Proteomes" id="UP000616114">
    <property type="component" value="Unassembled WGS sequence"/>
</dbReference>
<sequence length="518" mass="57264">MSAEGRLIWPGWISRPARAVAGFVRAPGPSLPWLILLAVLQLPGAAFVVKANAPGRANVDITHQARQALGEIPFDDWHPPVMSALWKLIYDTTGSLEGLLLLQVFLLFAGGWLLSCYVVDRTGSRAWSLAGVVFPLLPHVLSQAGTLWKDTQMAVALLCGVILLFWVRWRRPWTFLLLAPSLLFLIYAAAVRKNALFAVLPVVFYLAWQLAQLWQARRERHRRRSGAGNAAGAGAPRVPLWRYATAVAGTGLAFLAGVQLTGSAVDRAYDVQPTDQLSQVLLDDVMFSVPPSELNASSAPQELKDKINEARPGCRERNQIWNAYWACYGRGADGRPFSPIDYQQELRALWLETVITSPGRYLSYRAATFAEYLADSSVEYWELSWGSADAEPVGLGAQDRLADRTQRFYVVGIGVEGLPWLFKPWFWLAGAVALLIAAARPRLMPAFRAEVALLTSSAAVYMVGYFPIIPATHFRYTYWPAIAVTVAVILFAAGRWSARRRGAPSPDVLPAEGSYRER</sequence>
<evidence type="ECO:0000313" key="3">
    <source>
        <dbReference type="Proteomes" id="UP000616114"/>
    </source>
</evidence>
<feature type="transmembrane region" description="Helical" evidence="1">
    <location>
        <begin position="476"/>
        <end position="494"/>
    </location>
</feature>
<feature type="transmembrane region" description="Helical" evidence="1">
    <location>
        <begin position="151"/>
        <end position="167"/>
    </location>
</feature>
<organism evidence="2 3">
    <name type="scientific">Sediminivirga luteola</name>
    <dbReference type="NCBI Taxonomy" id="1774748"/>
    <lineage>
        <taxon>Bacteria</taxon>
        <taxon>Bacillati</taxon>
        <taxon>Actinomycetota</taxon>
        <taxon>Actinomycetes</taxon>
        <taxon>Micrococcales</taxon>
        <taxon>Brevibacteriaceae</taxon>
        <taxon>Sediminivirga</taxon>
    </lineage>
</organism>
<keyword evidence="1" id="KW-0812">Transmembrane</keyword>
<protein>
    <submittedName>
        <fullName evidence="2">Uncharacterized protein</fullName>
    </submittedName>
</protein>
<gene>
    <name evidence="2" type="ORF">GCM10011333_15210</name>
</gene>
<feature type="transmembrane region" description="Helical" evidence="1">
    <location>
        <begin position="100"/>
        <end position="119"/>
    </location>
</feature>
<keyword evidence="1" id="KW-1133">Transmembrane helix</keyword>
<feature type="transmembrane region" description="Helical" evidence="1">
    <location>
        <begin position="126"/>
        <end position="145"/>
    </location>
</feature>
<feature type="transmembrane region" description="Helical" evidence="1">
    <location>
        <begin position="196"/>
        <end position="214"/>
    </location>
</feature>
<accession>A0A8J2TXM4</accession>
<feature type="transmembrane region" description="Helical" evidence="1">
    <location>
        <begin position="174"/>
        <end position="190"/>
    </location>
</feature>
<name>A0A8J2TXM4_9MICO</name>
<reference evidence="2" key="1">
    <citation type="journal article" date="2014" name="Int. J. Syst. Evol. Microbiol.">
        <title>Complete genome sequence of Corynebacterium casei LMG S-19264T (=DSM 44701T), isolated from a smear-ripened cheese.</title>
        <authorList>
            <consortium name="US DOE Joint Genome Institute (JGI-PGF)"/>
            <person name="Walter F."/>
            <person name="Albersmeier A."/>
            <person name="Kalinowski J."/>
            <person name="Ruckert C."/>
        </authorList>
    </citation>
    <scope>NUCLEOTIDE SEQUENCE</scope>
    <source>
        <strain evidence="2">CGMCC 1.12785</strain>
    </source>
</reference>
<feature type="transmembrane region" description="Helical" evidence="1">
    <location>
        <begin position="31"/>
        <end position="49"/>
    </location>
</feature>
<reference evidence="2" key="2">
    <citation type="submission" date="2020-09" db="EMBL/GenBank/DDBJ databases">
        <authorList>
            <person name="Sun Q."/>
            <person name="Zhou Y."/>
        </authorList>
    </citation>
    <scope>NUCLEOTIDE SEQUENCE</scope>
    <source>
        <strain evidence="2">CGMCC 1.12785</strain>
    </source>
</reference>
<proteinExistence type="predicted"/>
<evidence type="ECO:0000313" key="2">
    <source>
        <dbReference type="EMBL" id="GGA13242.1"/>
    </source>
</evidence>
<feature type="transmembrane region" description="Helical" evidence="1">
    <location>
        <begin position="451"/>
        <end position="470"/>
    </location>
</feature>
<keyword evidence="3" id="KW-1185">Reference proteome</keyword>
<evidence type="ECO:0000256" key="1">
    <source>
        <dbReference type="SAM" id="Phobius"/>
    </source>
</evidence>
<dbReference type="RefSeq" id="WP_188550322.1">
    <property type="nucleotide sequence ID" value="NZ_BMFY01000005.1"/>
</dbReference>
<comment type="caution">
    <text evidence="2">The sequence shown here is derived from an EMBL/GenBank/DDBJ whole genome shotgun (WGS) entry which is preliminary data.</text>
</comment>